<feature type="compositionally biased region" description="Polar residues" evidence="1">
    <location>
        <begin position="33"/>
        <end position="44"/>
    </location>
</feature>
<dbReference type="Proteomes" id="UP001054945">
    <property type="component" value="Unassembled WGS sequence"/>
</dbReference>
<organism evidence="2 3">
    <name type="scientific">Caerostris extrusa</name>
    <name type="common">Bark spider</name>
    <name type="synonym">Caerostris bankana</name>
    <dbReference type="NCBI Taxonomy" id="172846"/>
    <lineage>
        <taxon>Eukaryota</taxon>
        <taxon>Metazoa</taxon>
        <taxon>Ecdysozoa</taxon>
        <taxon>Arthropoda</taxon>
        <taxon>Chelicerata</taxon>
        <taxon>Arachnida</taxon>
        <taxon>Araneae</taxon>
        <taxon>Araneomorphae</taxon>
        <taxon>Entelegynae</taxon>
        <taxon>Araneoidea</taxon>
        <taxon>Araneidae</taxon>
        <taxon>Caerostris</taxon>
    </lineage>
</organism>
<reference evidence="2 3" key="1">
    <citation type="submission" date="2021-06" db="EMBL/GenBank/DDBJ databases">
        <title>Caerostris extrusa draft genome.</title>
        <authorList>
            <person name="Kono N."/>
            <person name="Arakawa K."/>
        </authorList>
    </citation>
    <scope>NUCLEOTIDE SEQUENCE [LARGE SCALE GENOMIC DNA]</scope>
</reference>
<accession>A0AAV4VJF9</accession>
<comment type="caution">
    <text evidence="2">The sequence shown here is derived from an EMBL/GenBank/DDBJ whole genome shotgun (WGS) entry which is preliminary data.</text>
</comment>
<evidence type="ECO:0000256" key="1">
    <source>
        <dbReference type="SAM" id="MobiDB-lite"/>
    </source>
</evidence>
<gene>
    <name evidence="2" type="ORF">CEXT_765721</name>
</gene>
<dbReference type="AlphaFoldDB" id="A0AAV4VJF9"/>
<feature type="region of interest" description="Disordered" evidence="1">
    <location>
        <begin position="29"/>
        <end position="72"/>
    </location>
</feature>
<keyword evidence="3" id="KW-1185">Reference proteome</keyword>
<dbReference type="EMBL" id="BPLR01014565">
    <property type="protein sequence ID" value="GIY69663.1"/>
    <property type="molecule type" value="Genomic_DNA"/>
</dbReference>
<evidence type="ECO:0000313" key="3">
    <source>
        <dbReference type="Proteomes" id="UP001054945"/>
    </source>
</evidence>
<protein>
    <submittedName>
        <fullName evidence="2">Uncharacterized protein</fullName>
    </submittedName>
</protein>
<name>A0AAV4VJF9_CAEEX</name>
<proteinExistence type="predicted"/>
<sequence length="72" mass="8019">MKKKKDKKGENLNVNKQIFLMKKKKYFFEGGPSRSTDWKNNSTLGDAHEPEPSGSSELSVGPRPGSKVVIIV</sequence>
<evidence type="ECO:0000313" key="2">
    <source>
        <dbReference type="EMBL" id="GIY69663.1"/>
    </source>
</evidence>